<evidence type="ECO:0008006" key="4">
    <source>
        <dbReference type="Google" id="ProtNLM"/>
    </source>
</evidence>
<feature type="coiled-coil region" evidence="1">
    <location>
        <begin position="495"/>
        <end position="522"/>
    </location>
</feature>
<gene>
    <name evidence="2" type="ORF">CTEN210_16044</name>
</gene>
<name>A0AAD3HE06_9STRA</name>
<comment type="caution">
    <text evidence="2">The sequence shown here is derived from an EMBL/GenBank/DDBJ whole genome shotgun (WGS) entry which is preliminary data.</text>
</comment>
<reference evidence="2 3" key="1">
    <citation type="journal article" date="2021" name="Sci. Rep.">
        <title>The genome of the diatom Chaetoceros tenuissimus carries an ancient integrated fragment of an extant virus.</title>
        <authorList>
            <person name="Hongo Y."/>
            <person name="Kimura K."/>
            <person name="Takaki Y."/>
            <person name="Yoshida Y."/>
            <person name="Baba S."/>
            <person name="Kobayashi G."/>
            <person name="Nagasaki K."/>
            <person name="Hano T."/>
            <person name="Tomaru Y."/>
        </authorList>
    </citation>
    <scope>NUCLEOTIDE SEQUENCE [LARGE SCALE GENOMIC DNA]</scope>
    <source>
        <strain evidence="2 3">NIES-3715</strain>
    </source>
</reference>
<dbReference type="EMBL" id="BLLK01000069">
    <property type="protein sequence ID" value="GFH59568.1"/>
    <property type="molecule type" value="Genomic_DNA"/>
</dbReference>
<dbReference type="Proteomes" id="UP001054902">
    <property type="component" value="Unassembled WGS sequence"/>
</dbReference>
<keyword evidence="1" id="KW-0175">Coiled coil</keyword>
<dbReference type="InterPro" id="IPR018247">
    <property type="entry name" value="EF_Hand_1_Ca_BS"/>
</dbReference>
<sequence length="846" mass="95179">MDVPELLPQELAQLFIQGAKDPSKKPVLILGAGASIPNLPSAYDLKVKIGSNAVKRSYGDPSSLTAQDKVELENALKTIEQVCAGEHITLEVLVSLITFRSGGRLDTDAMWDALCQDCQVNEFSHMISMLIKFGCIDKILTSNFDHVLEDACDNVGAEYECVSNVQLESNELYTFQNTDITQICPFHGTTYKDDEHEYTGPFTATAAGLAKPFSKKMAEYIEDSLSDRNRPIIVFGYSGSDHFDLNPLLSSLHLEDESNCSNWYWCIHAGNGSNCSQAVRNIFGAPTLKELKHSNALYGADTLSILKSAYEQVAQELHKQSGPIYEYKPTESTYEERLENWFNDEFEWSRHEANDFVMDLQDNLAAAWIVSEHYRLVQMGYDEEYCFRFAGIFDINTESLEVGHYPHLVITFTSPKGEKKLVEFGNILEAARIYRIEMNFKDQAFPVTSLAMNTFIEQAKSCMDYAPRNDTEKAALHLGLAIAYDYLGLIGGRHVTKALKAIKKLKRENADATEIIQQEKELAKAREAASNGFEKCIKYATLAKDEMDGSLEKLIPALTWIQVGLDNMGRFKVPGSNEAIEWLTRAIQGRQAMIQNDIQQSIDAGETNIATSKVVAVDMHYPPLWRRGGELVQQVLETQGFNTAPNKLMSDLSQERQELAEYGFETSEAAYEKFREINKASNLNFPAIFDVRVLMALAKNDIVTAQNEVENCRIMLDSIPKREFSESKIKSTTNWINNIEARIEDCIQRHGEGNHSVLNPDTMTYQELIMVLRRHLDSMGLSGVKGFHYMDKNDNKRVGAIEIQKELETAGISITKSRAHEMMHGFVRPGGELDVPGYLRFMESGK</sequence>
<dbReference type="PROSITE" id="PS00018">
    <property type="entry name" value="EF_HAND_1"/>
    <property type="match status" value="1"/>
</dbReference>
<accession>A0AAD3HE06</accession>
<protein>
    <recommendedName>
        <fullName evidence="4">SIR2-like domain-containing protein</fullName>
    </recommendedName>
</protein>
<evidence type="ECO:0000313" key="3">
    <source>
        <dbReference type="Proteomes" id="UP001054902"/>
    </source>
</evidence>
<organism evidence="2 3">
    <name type="scientific">Chaetoceros tenuissimus</name>
    <dbReference type="NCBI Taxonomy" id="426638"/>
    <lineage>
        <taxon>Eukaryota</taxon>
        <taxon>Sar</taxon>
        <taxon>Stramenopiles</taxon>
        <taxon>Ochrophyta</taxon>
        <taxon>Bacillariophyta</taxon>
        <taxon>Coscinodiscophyceae</taxon>
        <taxon>Chaetocerotophycidae</taxon>
        <taxon>Chaetocerotales</taxon>
        <taxon>Chaetocerotaceae</taxon>
        <taxon>Chaetoceros</taxon>
    </lineage>
</organism>
<proteinExistence type="predicted"/>
<evidence type="ECO:0000256" key="1">
    <source>
        <dbReference type="SAM" id="Coils"/>
    </source>
</evidence>
<dbReference type="Pfam" id="PF13289">
    <property type="entry name" value="SIR2_2"/>
    <property type="match status" value="1"/>
</dbReference>
<keyword evidence="3" id="KW-1185">Reference proteome</keyword>
<evidence type="ECO:0000313" key="2">
    <source>
        <dbReference type="EMBL" id="GFH59568.1"/>
    </source>
</evidence>
<dbReference type="AlphaFoldDB" id="A0AAD3HE06"/>